<evidence type="ECO:0000313" key="2">
    <source>
        <dbReference type="EMBL" id="PTQ48633.1"/>
    </source>
</evidence>
<evidence type="ECO:0000313" key="3">
    <source>
        <dbReference type="Proteomes" id="UP000244005"/>
    </source>
</evidence>
<organism evidence="2 3">
    <name type="scientific">Marchantia polymorpha</name>
    <name type="common">Common liverwort</name>
    <name type="synonym">Marchantia aquatica</name>
    <dbReference type="NCBI Taxonomy" id="3197"/>
    <lineage>
        <taxon>Eukaryota</taxon>
        <taxon>Viridiplantae</taxon>
        <taxon>Streptophyta</taxon>
        <taxon>Embryophyta</taxon>
        <taxon>Marchantiophyta</taxon>
        <taxon>Marchantiopsida</taxon>
        <taxon>Marchantiidae</taxon>
        <taxon>Marchantiales</taxon>
        <taxon>Marchantiaceae</taxon>
        <taxon>Marchantia</taxon>
    </lineage>
</organism>
<proteinExistence type="predicted"/>
<protein>
    <submittedName>
        <fullName evidence="2">Uncharacterized protein</fullName>
    </submittedName>
</protein>
<dbReference type="EMBL" id="KZ772677">
    <property type="protein sequence ID" value="PTQ48633.1"/>
    <property type="molecule type" value="Genomic_DNA"/>
</dbReference>
<feature type="compositionally biased region" description="Low complexity" evidence="1">
    <location>
        <begin position="36"/>
        <end position="50"/>
    </location>
</feature>
<name>A0A2R6XR99_MARPO</name>
<sequence>MSSRTFIHLSRPSLDPGARPACASGTVTLIMHRSPKSSSSSRCPRRPNSSIDRSISLPPSDDDDMAQDAAAPADATAARSVQQRQQTRRNEESSGGSRRSTHAPRPLPAPVQRTGRGLPPSSPAPPTPRLARCSALSQIASRRLLLFLPPRHAAPPRRRTVGPLRSFGRQSVGQVGSESGYRSPCKVVNSHPAFPKFGRRLRSHGTVQYRPRRARAGWLYVAAGGLETKQATGVTGATGASSPTIFGCC</sequence>
<dbReference type="AlphaFoldDB" id="A0A2R6XR99"/>
<feature type="region of interest" description="Disordered" evidence="1">
    <location>
        <begin position="1"/>
        <end position="130"/>
    </location>
</feature>
<reference evidence="3" key="1">
    <citation type="journal article" date="2017" name="Cell">
        <title>Insights into land plant evolution garnered from the Marchantia polymorpha genome.</title>
        <authorList>
            <person name="Bowman J.L."/>
            <person name="Kohchi T."/>
            <person name="Yamato K.T."/>
            <person name="Jenkins J."/>
            <person name="Shu S."/>
            <person name="Ishizaki K."/>
            <person name="Yamaoka S."/>
            <person name="Nishihama R."/>
            <person name="Nakamura Y."/>
            <person name="Berger F."/>
            <person name="Adam C."/>
            <person name="Aki S.S."/>
            <person name="Althoff F."/>
            <person name="Araki T."/>
            <person name="Arteaga-Vazquez M.A."/>
            <person name="Balasubrmanian S."/>
            <person name="Barry K."/>
            <person name="Bauer D."/>
            <person name="Boehm C.R."/>
            <person name="Briginshaw L."/>
            <person name="Caballero-Perez J."/>
            <person name="Catarino B."/>
            <person name="Chen F."/>
            <person name="Chiyoda S."/>
            <person name="Chovatia M."/>
            <person name="Davies K.M."/>
            <person name="Delmans M."/>
            <person name="Demura T."/>
            <person name="Dierschke T."/>
            <person name="Dolan L."/>
            <person name="Dorantes-Acosta A.E."/>
            <person name="Eklund D.M."/>
            <person name="Florent S.N."/>
            <person name="Flores-Sandoval E."/>
            <person name="Fujiyama A."/>
            <person name="Fukuzawa H."/>
            <person name="Galik B."/>
            <person name="Grimanelli D."/>
            <person name="Grimwood J."/>
            <person name="Grossniklaus U."/>
            <person name="Hamada T."/>
            <person name="Haseloff J."/>
            <person name="Hetherington A.J."/>
            <person name="Higo A."/>
            <person name="Hirakawa Y."/>
            <person name="Hundley H.N."/>
            <person name="Ikeda Y."/>
            <person name="Inoue K."/>
            <person name="Inoue S.I."/>
            <person name="Ishida S."/>
            <person name="Jia Q."/>
            <person name="Kakita M."/>
            <person name="Kanazawa T."/>
            <person name="Kawai Y."/>
            <person name="Kawashima T."/>
            <person name="Kennedy M."/>
            <person name="Kinose K."/>
            <person name="Kinoshita T."/>
            <person name="Kohara Y."/>
            <person name="Koide E."/>
            <person name="Komatsu K."/>
            <person name="Kopischke S."/>
            <person name="Kubo M."/>
            <person name="Kyozuka J."/>
            <person name="Lagercrantz U."/>
            <person name="Lin S.S."/>
            <person name="Lindquist E."/>
            <person name="Lipzen A.M."/>
            <person name="Lu C.W."/>
            <person name="De Luna E."/>
            <person name="Martienssen R.A."/>
            <person name="Minamino N."/>
            <person name="Mizutani M."/>
            <person name="Mizutani M."/>
            <person name="Mochizuki N."/>
            <person name="Monte I."/>
            <person name="Mosher R."/>
            <person name="Nagasaki H."/>
            <person name="Nakagami H."/>
            <person name="Naramoto S."/>
            <person name="Nishitani K."/>
            <person name="Ohtani M."/>
            <person name="Okamoto T."/>
            <person name="Okumura M."/>
            <person name="Phillips J."/>
            <person name="Pollak B."/>
            <person name="Reinders A."/>
            <person name="Rovekamp M."/>
            <person name="Sano R."/>
            <person name="Sawa S."/>
            <person name="Schmid M.W."/>
            <person name="Shirakawa M."/>
            <person name="Solano R."/>
            <person name="Spunde A."/>
            <person name="Suetsugu N."/>
            <person name="Sugano S."/>
            <person name="Sugiyama A."/>
            <person name="Sun R."/>
            <person name="Suzuki Y."/>
            <person name="Takenaka M."/>
            <person name="Takezawa D."/>
            <person name="Tomogane H."/>
            <person name="Tsuzuki M."/>
            <person name="Ueda T."/>
            <person name="Umeda M."/>
            <person name="Ward J.M."/>
            <person name="Watanabe Y."/>
            <person name="Yazaki K."/>
            <person name="Yokoyama R."/>
            <person name="Yoshitake Y."/>
            <person name="Yotsui I."/>
            <person name="Zachgo S."/>
            <person name="Schmutz J."/>
        </authorList>
    </citation>
    <scope>NUCLEOTIDE SEQUENCE [LARGE SCALE GENOMIC DNA]</scope>
    <source>
        <strain evidence="3">Tak-1</strain>
    </source>
</reference>
<gene>
    <name evidence="2" type="ORF">MARPO_0005s0252</name>
</gene>
<dbReference type="Proteomes" id="UP000244005">
    <property type="component" value="Unassembled WGS sequence"/>
</dbReference>
<feature type="compositionally biased region" description="Low complexity" evidence="1">
    <location>
        <begin position="67"/>
        <end position="78"/>
    </location>
</feature>
<evidence type="ECO:0000256" key="1">
    <source>
        <dbReference type="SAM" id="MobiDB-lite"/>
    </source>
</evidence>
<accession>A0A2R6XR99</accession>
<keyword evidence="3" id="KW-1185">Reference proteome</keyword>
<dbReference type="Gramene" id="Mp1g03550.1">
    <property type="protein sequence ID" value="Mp1g03550.1.cds1"/>
    <property type="gene ID" value="Mp1g03550"/>
</dbReference>